<dbReference type="InterPro" id="IPR016030">
    <property type="entry name" value="CblAdoTrfase-like"/>
</dbReference>
<evidence type="ECO:0000256" key="10">
    <source>
        <dbReference type="RuleBase" id="RU366026"/>
    </source>
</evidence>
<protein>
    <recommendedName>
        <fullName evidence="8">Corrinoid adenosyltransferase MMAB</fullName>
    </recommendedName>
    <alternativeName>
        <fullName evidence="9">ATP:co(I)rrinoid adenosyltransferase MMAB</fullName>
    </alternativeName>
</protein>
<dbReference type="NCBIfam" id="TIGR00636">
    <property type="entry name" value="PduO_Nterm"/>
    <property type="match status" value="1"/>
</dbReference>
<evidence type="ECO:0000256" key="9">
    <source>
        <dbReference type="ARBA" id="ARBA00075216"/>
    </source>
</evidence>
<comment type="caution">
    <text evidence="12">The sequence shown here is derived from an EMBL/GenBank/DDBJ whole genome shotgun (WGS) entry which is preliminary data.</text>
</comment>
<accession>A0A8H7Q1K4</accession>
<comment type="subunit">
    <text evidence="2">Homotrimer.</text>
</comment>
<dbReference type="PANTHER" id="PTHR12213:SF0">
    <property type="entry name" value="CORRINOID ADENOSYLTRANSFERASE MMAB"/>
    <property type="match status" value="1"/>
</dbReference>
<evidence type="ECO:0000256" key="2">
    <source>
        <dbReference type="ARBA" id="ARBA00011233"/>
    </source>
</evidence>
<evidence type="ECO:0000313" key="12">
    <source>
        <dbReference type="EMBL" id="KAG2184422.1"/>
    </source>
</evidence>
<keyword evidence="5 10" id="KW-0067">ATP-binding</keyword>
<dbReference type="GO" id="GO:0005524">
    <property type="term" value="F:ATP binding"/>
    <property type="evidence" value="ECO:0007669"/>
    <property type="project" value="UniProtKB-UniRule"/>
</dbReference>
<evidence type="ECO:0000313" key="13">
    <source>
        <dbReference type="Proteomes" id="UP000654370"/>
    </source>
</evidence>
<comment type="similarity">
    <text evidence="1 10">Belongs to the Cob(I)alamin adenosyltransferase family.</text>
</comment>
<dbReference type="InterPro" id="IPR036451">
    <property type="entry name" value="CblAdoTrfase-like_sf"/>
</dbReference>
<dbReference type="AlphaFoldDB" id="A0A8H7Q1K4"/>
<dbReference type="Proteomes" id="UP000654370">
    <property type="component" value="Unassembled WGS sequence"/>
</dbReference>
<evidence type="ECO:0000256" key="4">
    <source>
        <dbReference type="ARBA" id="ARBA00022741"/>
    </source>
</evidence>
<dbReference type="EMBL" id="JAEPQZ010000002">
    <property type="protein sequence ID" value="KAG2184422.1"/>
    <property type="molecule type" value="Genomic_DNA"/>
</dbReference>
<organism evidence="12 13">
    <name type="scientific">Mortierella isabellina</name>
    <name type="common">Filamentous fungus</name>
    <name type="synonym">Umbelopsis isabellina</name>
    <dbReference type="NCBI Taxonomy" id="91625"/>
    <lineage>
        <taxon>Eukaryota</taxon>
        <taxon>Fungi</taxon>
        <taxon>Fungi incertae sedis</taxon>
        <taxon>Mucoromycota</taxon>
        <taxon>Mucoromycotina</taxon>
        <taxon>Umbelopsidomycetes</taxon>
        <taxon>Umbelopsidales</taxon>
        <taxon>Umbelopsidaceae</taxon>
        <taxon>Umbelopsis</taxon>
    </lineage>
</organism>
<dbReference type="GO" id="GO:0008817">
    <property type="term" value="F:corrinoid adenosyltransferase activity"/>
    <property type="evidence" value="ECO:0007669"/>
    <property type="project" value="UniProtKB-ARBA"/>
</dbReference>
<comment type="catalytic activity">
    <reaction evidence="6">
        <text>cob(I)alamin-[corrinoid adenosyltransferase] + ATP = apo-[corrinoid adenosyltransferase] + adenosylcob(III)alamin + triphosphate</text>
        <dbReference type="Rhea" id="RHEA:56796"/>
        <dbReference type="Rhea" id="RHEA-COMP:14743"/>
        <dbReference type="Rhea" id="RHEA-COMP:14744"/>
        <dbReference type="ChEBI" id="CHEBI:18036"/>
        <dbReference type="ChEBI" id="CHEBI:18408"/>
        <dbReference type="ChEBI" id="CHEBI:30616"/>
        <dbReference type="ChEBI" id="CHEBI:60488"/>
        <dbReference type="ChEBI" id="CHEBI:83228"/>
    </reaction>
    <physiologicalReaction direction="left-to-right" evidence="6">
        <dbReference type="Rhea" id="RHEA:56797"/>
    </physiologicalReaction>
</comment>
<evidence type="ECO:0000256" key="7">
    <source>
        <dbReference type="ARBA" id="ARBA00056747"/>
    </source>
</evidence>
<evidence type="ECO:0000256" key="3">
    <source>
        <dbReference type="ARBA" id="ARBA00022679"/>
    </source>
</evidence>
<dbReference type="SUPFAM" id="SSF89028">
    <property type="entry name" value="Cobalamin adenosyltransferase-like"/>
    <property type="match status" value="1"/>
</dbReference>
<evidence type="ECO:0000256" key="6">
    <source>
        <dbReference type="ARBA" id="ARBA00051988"/>
    </source>
</evidence>
<reference evidence="12" key="1">
    <citation type="submission" date="2020-12" db="EMBL/GenBank/DDBJ databases">
        <title>Metabolic potential, ecology and presence of endohyphal bacteria is reflected in genomic diversity of Mucoromycotina.</title>
        <authorList>
            <person name="Muszewska A."/>
            <person name="Okrasinska A."/>
            <person name="Steczkiewicz K."/>
            <person name="Drgas O."/>
            <person name="Orlowska M."/>
            <person name="Perlinska-Lenart U."/>
            <person name="Aleksandrzak-Piekarczyk T."/>
            <person name="Szatraj K."/>
            <person name="Zielenkiewicz U."/>
            <person name="Pilsyk S."/>
            <person name="Malc E."/>
            <person name="Mieczkowski P."/>
            <person name="Kruszewska J.S."/>
            <person name="Biernat P."/>
            <person name="Pawlowska J."/>
        </authorList>
    </citation>
    <scope>NUCLEOTIDE SEQUENCE</scope>
    <source>
        <strain evidence="12">WA0000067209</strain>
    </source>
</reference>
<proteinExistence type="inferred from homology"/>
<comment type="function">
    <text evidence="7">Converts cob(I)alamin to adenosylcobalamin (adenosylcob(III)alamin), a coenzyme for methylmalonyl-CoA mutase, therefore participates in the final step of the vitamin B12 conversion. Generates adenosylcobalamin (AdoCbl) and directly delivers the cofactor to MUT in a transfer that is stimulated by ATP-binding to MMAB and gated by MMAA.</text>
</comment>
<dbReference type="InterPro" id="IPR029499">
    <property type="entry name" value="PduO-typ"/>
</dbReference>
<feature type="domain" description="Cobalamin adenosyltransferase-like" evidence="11">
    <location>
        <begin position="100"/>
        <end position="271"/>
    </location>
</feature>
<keyword evidence="4 10" id="KW-0547">Nucleotide-binding</keyword>
<evidence type="ECO:0000259" key="11">
    <source>
        <dbReference type="Pfam" id="PF01923"/>
    </source>
</evidence>
<name>A0A8H7Q1K4_MORIS</name>
<evidence type="ECO:0000256" key="5">
    <source>
        <dbReference type="ARBA" id="ARBA00022840"/>
    </source>
</evidence>
<dbReference type="Gene3D" id="1.20.1200.10">
    <property type="entry name" value="Cobalamin adenosyltransferase-like"/>
    <property type="match status" value="1"/>
</dbReference>
<evidence type="ECO:0000256" key="1">
    <source>
        <dbReference type="ARBA" id="ARBA00007487"/>
    </source>
</evidence>
<dbReference type="FunFam" id="1.20.1200.10:FF:000001">
    <property type="entry name" value="Cob(I)yrinic acid a,c-diamide adenosyltransferase"/>
    <property type="match status" value="1"/>
</dbReference>
<sequence length="290" mass="32258">MTTTVISPVLAVASPLSELTFISMAQSAVTLEIISTPFAWSNLTPLAVSVSHCLPHALRKTDKSTVYTNLNTFSPHCSEPSIHYLYSTYHEKSYNWAIPGTSALYTGERRPKDDQIFEALGTTDELTSHLGMAREYCDTQNNGLSEKLEVIQCLLQDIGSNIATPKGGANEFKRELSLHGLTERTKFDENGSHVKDLEDWIDELDRELPPLKNFILPSGGLAASSLHIARSVCRRAERRVHPLIQLDAADASTGKYLNRLSDYLFMAARYAAKYEGKEETVYKKPRSSSD</sequence>
<keyword evidence="3 10" id="KW-0808">Transferase</keyword>
<gene>
    <name evidence="12" type="ORF">INT43_000331</name>
</gene>
<dbReference type="OrthoDB" id="549173at2759"/>
<dbReference type="Pfam" id="PF01923">
    <property type="entry name" value="Cob_adeno_trans"/>
    <property type="match status" value="1"/>
</dbReference>
<dbReference type="PANTHER" id="PTHR12213">
    <property type="entry name" value="CORRINOID ADENOSYLTRANSFERASE"/>
    <property type="match status" value="1"/>
</dbReference>
<evidence type="ECO:0000256" key="8">
    <source>
        <dbReference type="ARBA" id="ARBA00071654"/>
    </source>
</evidence>
<dbReference type="GO" id="GO:0009235">
    <property type="term" value="P:cobalamin metabolic process"/>
    <property type="evidence" value="ECO:0007669"/>
    <property type="project" value="UniProtKB-ARBA"/>
</dbReference>
<keyword evidence="13" id="KW-1185">Reference proteome</keyword>